<gene>
    <name evidence="2" type="primary">Setx</name>
    <name evidence="2" type="ORF">CEXT_338421</name>
</gene>
<dbReference type="PANTHER" id="PTHR10887">
    <property type="entry name" value="DNA2/NAM7 HELICASE FAMILY"/>
    <property type="match status" value="1"/>
</dbReference>
<name>A0AAV4Y2I5_CAEEX</name>
<dbReference type="InterPro" id="IPR045055">
    <property type="entry name" value="DNA2/NAM7-like"/>
</dbReference>
<keyword evidence="3" id="KW-1185">Reference proteome</keyword>
<dbReference type="InterPro" id="IPR041677">
    <property type="entry name" value="DNA2/NAM7_AAA_11"/>
</dbReference>
<evidence type="ECO:0000313" key="2">
    <source>
        <dbReference type="EMBL" id="GIZ00216.1"/>
    </source>
</evidence>
<dbReference type="GO" id="GO:0006369">
    <property type="term" value="P:termination of RNA polymerase II transcription"/>
    <property type="evidence" value="ECO:0007669"/>
    <property type="project" value="TreeGrafter"/>
</dbReference>
<evidence type="ECO:0000313" key="3">
    <source>
        <dbReference type="Proteomes" id="UP001054945"/>
    </source>
</evidence>
<dbReference type="AlphaFoldDB" id="A0AAV4Y2I5"/>
<dbReference type="EMBL" id="BPLR01001134">
    <property type="protein sequence ID" value="GIZ00216.1"/>
    <property type="molecule type" value="Genomic_DNA"/>
</dbReference>
<evidence type="ECO:0000259" key="1">
    <source>
        <dbReference type="Pfam" id="PF13086"/>
    </source>
</evidence>
<dbReference type="SUPFAM" id="SSF52540">
    <property type="entry name" value="P-loop containing nucleoside triphosphate hydrolases"/>
    <property type="match status" value="1"/>
</dbReference>
<reference evidence="2 3" key="1">
    <citation type="submission" date="2021-06" db="EMBL/GenBank/DDBJ databases">
        <title>Caerostris extrusa draft genome.</title>
        <authorList>
            <person name="Kono N."/>
            <person name="Arakawa K."/>
        </authorList>
    </citation>
    <scope>NUCLEOTIDE SEQUENCE [LARGE SCALE GENOMIC DNA]</scope>
</reference>
<dbReference type="Proteomes" id="UP001054945">
    <property type="component" value="Unassembled WGS sequence"/>
</dbReference>
<protein>
    <submittedName>
        <fullName evidence="2">Helicase senataxin</fullName>
    </submittedName>
</protein>
<dbReference type="GO" id="GO:0004386">
    <property type="term" value="F:helicase activity"/>
    <property type="evidence" value="ECO:0007669"/>
    <property type="project" value="UniProtKB-KW"/>
</dbReference>
<dbReference type="GO" id="GO:0016604">
    <property type="term" value="C:nuclear body"/>
    <property type="evidence" value="ECO:0007669"/>
    <property type="project" value="TreeGrafter"/>
</dbReference>
<dbReference type="PANTHER" id="PTHR10887:SF495">
    <property type="entry name" value="HELICASE SENATAXIN ISOFORM X1-RELATED"/>
    <property type="match status" value="1"/>
</dbReference>
<keyword evidence="2" id="KW-0067">ATP-binding</keyword>
<dbReference type="InterPro" id="IPR027417">
    <property type="entry name" value="P-loop_NTPase"/>
</dbReference>
<proteinExistence type="predicted"/>
<keyword evidence="2" id="KW-0347">Helicase</keyword>
<feature type="domain" description="DNA2/NAM7 helicase helicase" evidence="1">
    <location>
        <begin position="19"/>
        <end position="162"/>
    </location>
</feature>
<keyword evidence="2" id="KW-0378">Hydrolase</keyword>
<sequence>MQRISFVKYANVSPEKEFSNSQNMAIEGISSEILNSDSKPKIILLQGPPGTGKTHTIIGLLQKLIRSNTKLKILVTAPSNAAIDVIGSRLIDLNDRLSWRSQEGQMKFVRVGLPDQINSKLKPFTLDGLASKLAKDNDIKITESRKKEIEKLQLELDALKKQKFDYKN</sequence>
<accession>A0AAV4Y2I5</accession>
<organism evidence="2 3">
    <name type="scientific">Caerostris extrusa</name>
    <name type="common">Bark spider</name>
    <name type="synonym">Caerostris bankana</name>
    <dbReference type="NCBI Taxonomy" id="172846"/>
    <lineage>
        <taxon>Eukaryota</taxon>
        <taxon>Metazoa</taxon>
        <taxon>Ecdysozoa</taxon>
        <taxon>Arthropoda</taxon>
        <taxon>Chelicerata</taxon>
        <taxon>Arachnida</taxon>
        <taxon>Araneae</taxon>
        <taxon>Araneomorphae</taxon>
        <taxon>Entelegynae</taxon>
        <taxon>Araneoidea</taxon>
        <taxon>Araneidae</taxon>
        <taxon>Caerostris</taxon>
    </lineage>
</organism>
<dbReference type="Pfam" id="PF13086">
    <property type="entry name" value="AAA_11"/>
    <property type="match status" value="1"/>
</dbReference>
<dbReference type="GO" id="GO:0001147">
    <property type="term" value="F:transcription termination site sequence-specific DNA binding"/>
    <property type="evidence" value="ECO:0007669"/>
    <property type="project" value="TreeGrafter"/>
</dbReference>
<keyword evidence="2" id="KW-0547">Nucleotide-binding</keyword>
<dbReference type="Gene3D" id="3.40.50.300">
    <property type="entry name" value="P-loop containing nucleotide triphosphate hydrolases"/>
    <property type="match status" value="1"/>
</dbReference>
<comment type="caution">
    <text evidence="2">The sequence shown here is derived from an EMBL/GenBank/DDBJ whole genome shotgun (WGS) entry which is preliminary data.</text>
</comment>